<evidence type="ECO:0008006" key="3">
    <source>
        <dbReference type="Google" id="ProtNLM"/>
    </source>
</evidence>
<protein>
    <recommendedName>
        <fullName evidence="3">ATP-grasp domain-containing protein</fullName>
    </recommendedName>
</protein>
<name>A0AAF3FQ67_9BILA</name>
<reference evidence="2" key="1">
    <citation type="submission" date="2024-02" db="UniProtKB">
        <authorList>
            <consortium name="WormBaseParasite"/>
        </authorList>
    </citation>
    <scope>IDENTIFICATION</scope>
</reference>
<evidence type="ECO:0000313" key="1">
    <source>
        <dbReference type="Proteomes" id="UP000887575"/>
    </source>
</evidence>
<organism evidence="1 2">
    <name type="scientific">Mesorhabditis belari</name>
    <dbReference type="NCBI Taxonomy" id="2138241"/>
    <lineage>
        <taxon>Eukaryota</taxon>
        <taxon>Metazoa</taxon>
        <taxon>Ecdysozoa</taxon>
        <taxon>Nematoda</taxon>
        <taxon>Chromadorea</taxon>
        <taxon>Rhabditida</taxon>
        <taxon>Rhabditina</taxon>
        <taxon>Rhabditomorpha</taxon>
        <taxon>Rhabditoidea</taxon>
        <taxon>Rhabditidae</taxon>
        <taxon>Mesorhabditinae</taxon>
        <taxon>Mesorhabditis</taxon>
    </lineage>
</organism>
<accession>A0AAF3FQ67</accession>
<evidence type="ECO:0000313" key="2">
    <source>
        <dbReference type="WBParaSite" id="MBELARI_LOCUS9350"/>
    </source>
</evidence>
<dbReference type="AlphaFoldDB" id="A0AAF3FQ67"/>
<sequence>MPPFNYTIIIVLSKHRLDLSALRKSPNLRIFVVGPPRLLYDETNVDVYYQVEPPIKEAEHCQLFQKVRELCSVYASTQRRLVTFEKRLQLAIAKIRFEMDIEGFTPDQLDQLMRIRDTSSVTRRGGLTTVRHCSLTGQPQPEQWVEVAKSHLGRFPVIIKPSKSLGNCPHSMSIARNEDELKMWIRTRLSRGRPDEEYLIEECLEDGHEFTAICTTKSGLIGCIVTVETHRSIYECIGDQRPYALEYYNTDQTRDLLPGVESFVMQAIKTIFVKSSVGVMFIKGFYKGHNEIYFMGVSLEPDWDSFRALITFPRKAKNWEVLHVESLIDGDEGKDTLDPPSTSYHSMLNFPTQEGVLIHQTTIAKRRTSEMRVCWRTAEGQELKDAEGPDDNVLQVFMSNPDRSKLLAEAGDILQNTDITIDRNPIEQKNLICRRNLARLSGQKELIRSCTTTD</sequence>
<keyword evidence="1" id="KW-1185">Reference proteome</keyword>
<proteinExistence type="predicted"/>
<dbReference type="Proteomes" id="UP000887575">
    <property type="component" value="Unassembled WGS sequence"/>
</dbReference>
<dbReference type="SUPFAM" id="SSF56059">
    <property type="entry name" value="Glutathione synthetase ATP-binding domain-like"/>
    <property type="match status" value="1"/>
</dbReference>
<dbReference type="Gene3D" id="3.30.470.20">
    <property type="entry name" value="ATP-grasp fold, B domain"/>
    <property type="match status" value="1"/>
</dbReference>
<dbReference type="WBParaSite" id="MBELARI_LOCUS9350">
    <property type="protein sequence ID" value="MBELARI_LOCUS9350"/>
    <property type="gene ID" value="MBELARI_LOCUS9350"/>
</dbReference>